<dbReference type="InParanoid" id="A0A0G4H4R3"/>
<feature type="compositionally biased region" description="Basic and acidic residues" evidence="1">
    <location>
        <begin position="44"/>
        <end position="62"/>
    </location>
</feature>
<name>A0A0G4H4R3_VITBC</name>
<sequence>MTPSRGARGSLTARKSDSLFSPFFARRLIRGPPHAPGELVAGRRSQDPKTGRDKAQEPRHDVSSGVQELGRRAA</sequence>
<proteinExistence type="predicted"/>
<accession>A0A0G4H4R3</accession>
<feature type="region of interest" description="Disordered" evidence="1">
    <location>
        <begin position="28"/>
        <end position="74"/>
    </location>
</feature>
<protein>
    <submittedName>
        <fullName evidence="2">Uncharacterized protein</fullName>
    </submittedName>
</protein>
<gene>
    <name evidence="2" type="ORF">Vbra_23294</name>
</gene>
<keyword evidence="3" id="KW-1185">Reference proteome</keyword>
<dbReference type="VEuPathDB" id="CryptoDB:Vbra_23294"/>
<evidence type="ECO:0000256" key="1">
    <source>
        <dbReference type="SAM" id="MobiDB-lite"/>
    </source>
</evidence>
<dbReference type="EMBL" id="CDMY01000992">
    <property type="protein sequence ID" value="CEM38650.1"/>
    <property type="molecule type" value="Genomic_DNA"/>
</dbReference>
<dbReference type="Proteomes" id="UP000041254">
    <property type="component" value="Unassembled WGS sequence"/>
</dbReference>
<dbReference type="AlphaFoldDB" id="A0A0G4H4R3"/>
<evidence type="ECO:0000313" key="2">
    <source>
        <dbReference type="EMBL" id="CEM38650.1"/>
    </source>
</evidence>
<evidence type="ECO:0000313" key="3">
    <source>
        <dbReference type="Proteomes" id="UP000041254"/>
    </source>
</evidence>
<reference evidence="2 3" key="1">
    <citation type="submission" date="2014-11" db="EMBL/GenBank/DDBJ databases">
        <authorList>
            <person name="Zhu J."/>
            <person name="Qi W."/>
            <person name="Song R."/>
        </authorList>
    </citation>
    <scope>NUCLEOTIDE SEQUENCE [LARGE SCALE GENOMIC DNA]</scope>
</reference>
<organism evidence="2 3">
    <name type="scientific">Vitrella brassicaformis (strain CCMP3155)</name>
    <dbReference type="NCBI Taxonomy" id="1169540"/>
    <lineage>
        <taxon>Eukaryota</taxon>
        <taxon>Sar</taxon>
        <taxon>Alveolata</taxon>
        <taxon>Colpodellida</taxon>
        <taxon>Vitrellaceae</taxon>
        <taxon>Vitrella</taxon>
    </lineage>
</organism>